<evidence type="ECO:0000313" key="1">
    <source>
        <dbReference type="EMBL" id="KAJ2991370.1"/>
    </source>
</evidence>
<dbReference type="EMBL" id="JAPDGR010000336">
    <property type="protein sequence ID" value="KAJ2991370.1"/>
    <property type="molecule type" value="Genomic_DNA"/>
</dbReference>
<reference evidence="1" key="1">
    <citation type="submission" date="2022-10" db="EMBL/GenBank/DDBJ databases">
        <title>Genome Sequence of Xylaria curta.</title>
        <authorList>
            <person name="Buettner E."/>
        </authorList>
    </citation>
    <scope>NUCLEOTIDE SEQUENCE</scope>
    <source>
        <strain evidence="1">Babe10</strain>
    </source>
</reference>
<organism evidence="1 2">
    <name type="scientific">Xylaria curta</name>
    <dbReference type="NCBI Taxonomy" id="42375"/>
    <lineage>
        <taxon>Eukaryota</taxon>
        <taxon>Fungi</taxon>
        <taxon>Dikarya</taxon>
        <taxon>Ascomycota</taxon>
        <taxon>Pezizomycotina</taxon>
        <taxon>Sordariomycetes</taxon>
        <taxon>Xylariomycetidae</taxon>
        <taxon>Xylariales</taxon>
        <taxon>Xylariaceae</taxon>
        <taxon>Xylaria</taxon>
    </lineage>
</organism>
<dbReference type="Proteomes" id="UP001143856">
    <property type="component" value="Unassembled WGS sequence"/>
</dbReference>
<name>A0ACC1PF35_9PEZI</name>
<accession>A0ACC1PF35</accession>
<sequence>MLLLKLSPVLALVYATTAHTSCGGGGNRNLEALFRSHVSPSTEIASSYQINFSTVVGPRWSTWEAPAWSGAIKPALISDLKQIIKIAAKNNIPFIATNGGHGAKTGLGSFDGININLQNFNTVTVDAVNNRMTLGPGATLGAMVTEVFAAGKEIQTGNSWCPGGIGVTLGGGIGMLMGLHGLMIDDLQSVELLTASGETVTASKDENEDLFWGIRGAGQTFGIVTAANYTVHDQTNGGFVTEANFYYTAAQNRSLWELIATFDNVLPAKLSLQTAMLYNATTDTASIWLSAWYVGSLDESQPYLDQFAALGPFATEILNLTQVEVYYQSVTRGVCGTGHLLTAYTMGVGRTDPDTLETHFADFVAFSRANPAYFGQSYMQWYSNKVNLQTPADSTVFPWRDVQAWWLLENIILDDSLLSAVDDWSVLQRGNFHATSGFDDEHVYVNYAIGDEGPAAWWSEANLPKLRALKARWDPHNLFGKGYSLE</sequence>
<gene>
    <name evidence="1" type="ORF">NUW58_g2537</name>
</gene>
<comment type="caution">
    <text evidence="1">The sequence shown here is derived from an EMBL/GenBank/DDBJ whole genome shotgun (WGS) entry which is preliminary data.</text>
</comment>
<protein>
    <submittedName>
        <fullName evidence="1">Uncharacterized protein</fullName>
    </submittedName>
</protein>
<evidence type="ECO:0000313" key="2">
    <source>
        <dbReference type="Proteomes" id="UP001143856"/>
    </source>
</evidence>
<keyword evidence="2" id="KW-1185">Reference proteome</keyword>
<proteinExistence type="predicted"/>